<feature type="domain" description="Teneurin-like YD-shell" evidence="2">
    <location>
        <begin position="818"/>
        <end position="902"/>
    </location>
</feature>
<dbReference type="Gene3D" id="2.180.10.10">
    <property type="entry name" value="RHS repeat-associated core"/>
    <property type="match status" value="2"/>
</dbReference>
<dbReference type="InterPro" id="IPR031325">
    <property type="entry name" value="RHS_repeat"/>
</dbReference>
<organism evidence="3 4">
    <name type="scientific">Neorhodopirellula lusitana</name>
    <dbReference type="NCBI Taxonomy" id="445327"/>
    <lineage>
        <taxon>Bacteria</taxon>
        <taxon>Pseudomonadati</taxon>
        <taxon>Planctomycetota</taxon>
        <taxon>Planctomycetia</taxon>
        <taxon>Pirellulales</taxon>
        <taxon>Pirellulaceae</taxon>
        <taxon>Neorhodopirellula</taxon>
    </lineage>
</organism>
<evidence type="ECO:0000256" key="1">
    <source>
        <dbReference type="ARBA" id="ARBA00022737"/>
    </source>
</evidence>
<protein>
    <submittedName>
        <fullName evidence="3">RHS repeat-associated core domain-containing protein</fullName>
    </submittedName>
</protein>
<dbReference type="InterPro" id="IPR050708">
    <property type="entry name" value="T6SS_VgrG/RHS"/>
</dbReference>
<gene>
    <name evidence="3" type="ORF">SAMN06265222_1041</name>
</gene>
<keyword evidence="1" id="KW-0677">Repeat</keyword>
<feature type="domain" description="Teneurin-like YD-shell" evidence="2">
    <location>
        <begin position="592"/>
        <end position="764"/>
    </location>
</feature>
<feature type="domain" description="Teneurin-like YD-shell" evidence="2">
    <location>
        <begin position="233"/>
        <end position="344"/>
    </location>
</feature>
<dbReference type="NCBIfam" id="TIGR03696">
    <property type="entry name" value="Rhs_assc_core"/>
    <property type="match status" value="1"/>
</dbReference>
<dbReference type="InterPro" id="IPR006530">
    <property type="entry name" value="YD"/>
</dbReference>
<feature type="non-terminal residue" evidence="3">
    <location>
        <position position="1"/>
    </location>
</feature>
<dbReference type="Pfam" id="PF25023">
    <property type="entry name" value="TEN_YD-shell"/>
    <property type="match status" value="3"/>
</dbReference>
<keyword evidence="4" id="KW-1185">Reference proteome</keyword>
<dbReference type="InterPro" id="IPR022385">
    <property type="entry name" value="Rhs_assc_core"/>
</dbReference>
<dbReference type="InterPro" id="IPR056823">
    <property type="entry name" value="TEN-like_YD-shell"/>
</dbReference>
<evidence type="ECO:0000259" key="2">
    <source>
        <dbReference type="Pfam" id="PF25023"/>
    </source>
</evidence>
<comment type="caution">
    <text evidence="3">The sequence shown here is derived from an EMBL/GenBank/DDBJ whole genome shotgun (WGS) entry which is preliminary data.</text>
</comment>
<name>A0ABY1Q0K9_9BACT</name>
<sequence length="1042" mass="114706">SFTNSDQYQPLLDAVPGDYTLTVDGSGDATGAYGFGILNLADADALAFDAPVSSTLSPLNETDAYRFNVGAGDRFFFDVQDNTDMGNAAWRLLDPFGNEIFEQQFSDIDTVTLSAAGSYTLLVEGAYSSQGLGSYTFNVQPVAPVIPQPLTLSTQTGQSFTYDSTFNQLTSSTDELGRQTLFDIDPANGNTRSITQVVDQPGGSDDVVASFTYTANGLVDLVTDPLGRVSDSDYDTLGRLTSVTFAQGTTDEAIRRYEYDMAGNATAVIDENGNRTTFTYDVMNRLITLTEADPDGTGPLVAPVTQFTYDSRGNLLTTTDSQNNRSQSVYDARDRMIKSIDSNDQETEVKYDGAGNVVAIVDSLGRRNQNRYDARNRLIETIDPEGGSTRFTYDADDNLISVTDPVNNKTTFAYDARNRLTIETDPLGSPSVYSYDVANNLVEKTDRNERVTEFSYDDLDRMTSEIWIDGDNTIAFTYDKASNLTSVSDAVSSLTFEHDNRNRVQTADNSGTLDAPNVVVSYEYDDVGNVLSVTDTIDGDVGATTAYLYDALKRMTQITQAGTDVSDKRVDLAYNALGQFASIDRYSDMAATQGVFGTSYVYDTLNRLTSMTHANSSESVAFYDFAYDDVSRITQINDIDGVTDYTYDDRDQLVGANHADEGNPDETYSYDANGNRISSSRHDDGYVTGPGNRLLSDGTYNYEYDKEGNQIRRTEIATGDYREFVWDHRNRLSAVNDRDASDLATQEVTFFYDGLGRRISKAVDTTPQDSADAAITHFVYDREDVILDFVDGDGSGPDGVALNQRYFHGPAIDQVLAQEDGAGTAHWHLTDHLGTVRDLVNKTGVVENHIVYDSFGNVLNQSNPLVNTRYLFTGREYDIELGLFYYRARYYDGAIGRFITQDPIGFSAGDASLYRYVENSVLSTFDPSGKSSLSPTIGVSQGKMFLNVRDAISSISVFESTVRLSSPLDAANLRIEFIEELKRQQGNAKELRMKKCAADFKRLGTSKAKLKALETRLAVEILRLNSLNYAKFLKDIANAGSP</sequence>
<dbReference type="NCBIfam" id="TIGR01643">
    <property type="entry name" value="YD_repeat_2x"/>
    <property type="match status" value="5"/>
</dbReference>
<accession>A0ABY1Q0K9</accession>
<proteinExistence type="predicted"/>
<dbReference type="PANTHER" id="PTHR32305:SF15">
    <property type="entry name" value="PROTEIN RHSA-RELATED"/>
    <property type="match status" value="1"/>
</dbReference>
<evidence type="ECO:0000313" key="4">
    <source>
        <dbReference type="Proteomes" id="UP001158067"/>
    </source>
</evidence>
<dbReference type="Proteomes" id="UP001158067">
    <property type="component" value="Unassembled WGS sequence"/>
</dbReference>
<dbReference type="RefSeq" id="WP_283432195.1">
    <property type="nucleotide sequence ID" value="NZ_FXUG01000004.1"/>
</dbReference>
<dbReference type="PANTHER" id="PTHR32305">
    <property type="match status" value="1"/>
</dbReference>
<evidence type="ECO:0000313" key="3">
    <source>
        <dbReference type="EMBL" id="SMP52660.1"/>
    </source>
</evidence>
<dbReference type="EMBL" id="FXUG01000004">
    <property type="protein sequence ID" value="SMP52660.1"/>
    <property type="molecule type" value="Genomic_DNA"/>
</dbReference>
<reference evidence="3 4" key="1">
    <citation type="submission" date="2017-05" db="EMBL/GenBank/DDBJ databases">
        <authorList>
            <person name="Varghese N."/>
            <person name="Submissions S."/>
        </authorList>
    </citation>
    <scope>NUCLEOTIDE SEQUENCE [LARGE SCALE GENOMIC DNA]</scope>
    <source>
        <strain evidence="3 4">DSM 25457</strain>
    </source>
</reference>
<dbReference type="Gene3D" id="2.60.120.380">
    <property type="match status" value="1"/>
</dbReference>
<dbReference type="Pfam" id="PF05593">
    <property type="entry name" value="RHS_repeat"/>
    <property type="match status" value="3"/>
</dbReference>